<dbReference type="EMBL" id="HE573018">
    <property type="protein sequence ID" value="CCC46742.1"/>
    <property type="molecule type" value="Genomic_DNA"/>
</dbReference>
<keyword evidence="1" id="KW-0479">Metal-binding</keyword>
<feature type="domain" description="RanBP2-type" evidence="4">
    <location>
        <begin position="891"/>
        <end position="910"/>
    </location>
</feature>
<protein>
    <recommendedName>
        <fullName evidence="4">RanBP2-type domain-containing protein</fullName>
    </recommendedName>
</protein>
<keyword evidence="2" id="KW-0863">Zinc-finger</keyword>
<organism evidence="5">
    <name type="scientific">Trypanosoma vivax (strain Y486)</name>
    <dbReference type="NCBI Taxonomy" id="1055687"/>
    <lineage>
        <taxon>Eukaryota</taxon>
        <taxon>Discoba</taxon>
        <taxon>Euglenozoa</taxon>
        <taxon>Kinetoplastea</taxon>
        <taxon>Metakinetoplastina</taxon>
        <taxon>Trypanosomatida</taxon>
        <taxon>Trypanosomatidae</taxon>
        <taxon>Trypanosoma</taxon>
        <taxon>Duttonella</taxon>
    </lineage>
</organism>
<evidence type="ECO:0000256" key="3">
    <source>
        <dbReference type="ARBA" id="ARBA00022833"/>
    </source>
</evidence>
<proteinExistence type="predicted"/>
<dbReference type="PROSITE" id="PS01358">
    <property type="entry name" value="ZF_RANBP2_1"/>
    <property type="match status" value="2"/>
</dbReference>
<reference evidence="5" key="1">
    <citation type="journal article" date="2012" name="Proc. Natl. Acad. Sci. U.S.A.">
        <title>Antigenic diversity is generated by distinct evolutionary mechanisms in African trypanosome species.</title>
        <authorList>
            <person name="Jackson A.P."/>
            <person name="Berry A."/>
            <person name="Aslett M."/>
            <person name="Allison H.C."/>
            <person name="Burton P."/>
            <person name="Vavrova-Anderson J."/>
            <person name="Brown R."/>
            <person name="Browne H."/>
            <person name="Corton N."/>
            <person name="Hauser H."/>
            <person name="Gamble J."/>
            <person name="Gilderthorp R."/>
            <person name="Marcello L."/>
            <person name="McQuillan J."/>
            <person name="Otto T.D."/>
            <person name="Quail M.A."/>
            <person name="Sanders M.J."/>
            <person name="van Tonder A."/>
            <person name="Ginger M.L."/>
            <person name="Field M.C."/>
            <person name="Barry J.D."/>
            <person name="Hertz-Fowler C."/>
            <person name="Berriman M."/>
        </authorList>
    </citation>
    <scope>NUCLEOTIDE SEQUENCE</scope>
    <source>
        <strain evidence="5">Y486</strain>
    </source>
</reference>
<name>G0TS18_TRYVY</name>
<evidence type="ECO:0000256" key="1">
    <source>
        <dbReference type="ARBA" id="ARBA00022723"/>
    </source>
</evidence>
<dbReference type="GO" id="GO:0008270">
    <property type="term" value="F:zinc ion binding"/>
    <property type="evidence" value="ECO:0007669"/>
    <property type="project" value="UniProtKB-KW"/>
</dbReference>
<dbReference type="InterPro" id="IPR001876">
    <property type="entry name" value="Znf_RanBP2"/>
</dbReference>
<gene>
    <name evidence="5" type="ORF">TVY486_0201550</name>
</gene>
<keyword evidence="3" id="KW-0862">Zinc</keyword>
<accession>G0TS18</accession>
<feature type="domain" description="RanBP2-type" evidence="4">
    <location>
        <begin position="742"/>
        <end position="761"/>
    </location>
</feature>
<evidence type="ECO:0000313" key="5">
    <source>
        <dbReference type="EMBL" id="CCC46742.1"/>
    </source>
</evidence>
<sequence length="1399" mass="155004">MPRVPFIRKCRAPQLSHVAVRLCAELERLSGACVQAPQSVDVFLFRALLLRRLRYDGFLYDLIVSHRVTSSSFVTLLLRVLQPPLNPRGETGAVSDAVVLDDQAQIVHAVQQEFVCFVADMLEVWLSIQLPRWAPEEVWRCATTLVAGYVGQDDVNSLLLLLPLARHLVSLGNAERFIVKSVRKLQKQKIHTGVLWLLIRCTTSSILAGQFLELATRAVCNAPTASLLVPFGHWTTGSSFSRPTEMQTPMERGGSNSQWKGMQRLVKTFQGPSIFPFEAHFPPFWCFLLHEMICHAHHTLMDESAEPRAQVGALQSLRRILCSFRRHGHVRPLLSLYNSVTTPWYRTLTYELSISEDGPLAHFSSSLGIKRLHPLVYREILLLDAYALMTIGHVGEVATDVDVDLEKHVTPIQLRCGQHLRMLEESAQTNSMNRDATGLHHGARREIERRLCEGIRLSFKLFLRLGAYVAIEDQVRKFPSLGSSLEVGQALMFLGKYTEAVEAFTQFLSSTRQHFAIGLPRYICSAVLGAIEAAARNHSCNMECGEVLPLLFDLYDKTRIWRFPLPAAVVFAAIVRGSVGVASDNPEEGIAQLRLLQVLLERRVSMPKYKNDGLLLKVVELYISLLAKNHKSGLDSRYFDLLRRLQHDNPLLPIYRLALLGFLSAGYTDGLSAVLRCIVPLAPENVTVYLSSLQELPLAALESLCLHIVQSKMSRDEKATLLRVVCSAAECCRCSEGQRMPWRCHLCSQWNRKGAPTCRCCGSLELAMVQCRVCGAFTPTNGSTCLVCGGVVELASAVTGDAMAEEDCTVFALRFWRCTRCNHTNDPQHFFYCAKCASPQPAVESALTQTAFTCTVCNRRNPLGLLRPWCPACGTLNPVASSPSAPPKSLWNCVECLTLNPWLLTHCHACGGIKSPTAARLDLPWFTRCCRSCQAVNAAWVCVCYKCGELVSCQDQSTGEGEESTEGVCPPPELTFVSCPHCGGLYDGEAALTCPKCLACRPHSPCMRWVCLSDNCMEVHLQNCTHNKVLVCRSCGKSHSMAAVAGYYSMLRYRKPISDGRHVSLERAVSGDIDTDCTSLAVQTPGEVGNSMGSHHVACESYAHSLFTYDPPTALVLPVPTGQNVCSSCKAFLHQQNVAKVCPHCHCCSLRTSKHTHLTASEIDVGLRLALKIMLNAARCAAQGSFSSGTLLTLQSLVRVFQCSEEAQLPWCGRDLKRGMRCGVHPRVPVLEDNTVHSAVMDVAEILRCLCSVALREGGAAHAVSGNSGASWPHQRPWVGVALDLVDLMNHTTDHDELGFDVLAQLCEVVRPQQRTHIYRETRWAYLRFMKLPREWIINDEFCSTCLLPKKCRDLTVETEAARTTIDAKSTCQCLEHARSHVDVSSTLAVEANLIDDAR</sequence>
<dbReference type="VEuPathDB" id="TriTrypDB:TvY486_0201550"/>
<evidence type="ECO:0000256" key="2">
    <source>
        <dbReference type="ARBA" id="ARBA00022771"/>
    </source>
</evidence>
<evidence type="ECO:0000259" key="4">
    <source>
        <dbReference type="PROSITE" id="PS01358"/>
    </source>
</evidence>